<dbReference type="GO" id="GO:0006508">
    <property type="term" value="P:proteolysis"/>
    <property type="evidence" value="ECO:0007669"/>
    <property type="project" value="InterPro"/>
</dbReference>
<dbReference type="SUPFAM" id="SSF53474">
    <property type="entry name" value="alpha/beta-Hydrolases"/>
    <property type="match status" value="1"/>
</dbReference>
<accession>A0A517YR80</accession>
<keyword evidence="6" id="KW-1185">Reference proteome</keyword>
<evidence type="ECO:0000256" key="3">
    <source>
        <dbReference type="SAM" id="Phobius"/>
    </source>
</evidence>
<keyword evidence="3" id="KW-0472">Membrane</keyword>
<dbReference type="PANTHER" id="PTHR43798">
    <property type="entry name" value="MONOACYLGLYCEROL LIPASE"/>
    <property type="match status" value="1"/>
</dbReference>
<proteinExistence type="inferred from homology"/>
<keyword evidence="3" id="KW-0812">Transmembrane</keyword>
<keyword evidence="2 5" id="KW-0378">Hydrolase</keyword>
<comment type="similarity">
    <text evidence="1">Belongs to the peptidase S33 family.</text>
</comment>
<keyword evidence="3" id="KW-1133">Transmembrane helix</keyword>
<evidence type="ECO:0000259" key="4">
    <source>
        <dbReference type="Pfam" id="PF00561"/>
    </source>
</evidence>
<dbReference type="InterPro" id="IPR029058">
    <property type="entry name" value="AB_hydrolase_fold"/>
</dbReference>
<name>A0A517YR80_9BACT</name>
<evidence type="ECO:0000313" key="6">
    <source>
        <dbReference type="Proteomes" id="UP000317369"/>
    </source>
</evidence>
<dbReference type="GO" id="GO:0004177">
    <property type="term" value="F:aminopeptidase activity"/>
    <property type="evidence" value="ECO:0007669"/>
    <property type="project" value="UniProtKB-KW"/>
</dbReference>
<dbReference type="PANTHER" id="PTHR43798:SF33">
    <property type="entry name" value="HYDROLASE, PUTATIVE (AFU_ORTHOLOGUE AFUA_2G14860)-RELATED"/>
    <property type="match status" value="1"/>
</dbReference>
<dbReference type="Gene3D" id="3.40.50.1820">
    <property type="entry name" value="alpha/beta hydrolase"/>
    <property type="match status" value="1"/>
</dbReference>
<evidence type="ECO:0000313" key="5">
    <source>
        <dbReference type="EMBL" id="QDU32732.1"/>
    </source>
</evidence>
<keyword evidence="5" id="KW-0645">Protease</keyword>
<organism evidence="5 6">
    <name type="scientific">Poriferisphaera corsica</name>
    <dbReference type="NCBI Taxonomy" id="2528020"/>
    <lineage>
        <taxon>Bacteria</taxon>
        <taxon>Pseudomonadati</taxon>
        <taxon>Planctomycetota</taxon>
        <taxon>Phycisphaerae</taxon>
        <taxon>Phycisphaerales</taxon>
        <taxon>Phycisphaeraceae</taxon>
        <taxon>Poriferisphaera</taxon>
    </lineage>
</organism>
<dbReference type="EC" id="3.4.11.5" evidence="5"/>
<dbReference type="RefSeq" id="WP_145074763.1">
    <property type="nucleotide sequence ID" value="NZ_CP036425.1"/>
</dbReference>
<evidence type="ECO:0000256" key="2">
    <source>
        <dbReference type="ARBA" id="ARBA00022801"/>
    </source>
</evidence>
<dbReference type="GO" id="GO:0016020">
    <property type="term" value="C:membrane"/>
    <property type="evidence" value="ECO:0007669"/>
    <property type="project" value="TreeGrafter"/>
</dbReference>
<sequence>MYRKVELMQMNRKKWVIKFGVMLIGMVMLLGVGGFWYVSWLMKQPMYEVGDARDERLLRGPLRPPIQTGEAGVWLVEPDVKLAFDVYGEGEDVLVVHGGPGMPYGKLWDGLEALTDRYRFYFYDQRGAGRSTRLFDRFEGNYYENMVRLEQGLGLGAQVADIERARQILGQEQITVIGHSYGGFVAMLYAAEFPEHVKKLVLVAPADVLLPWDEKEGDDLFEGTREKLSEGDRVVFDRLMSEYFNFAGIFERSDEELATIHVGVGKYLLKGLGADHVEMNDAVKSGGWSVFAVYFSQGQAGDYREALEQVKARTLIVHGADDVMARRGSEHYREIEGSEFVVISGEKDGGTAGHFVYDEQAKKFGEVVGAFLDEE</sequence>
<dbReference type="InterPro" id="IPR050266">
    <property type="entry name" value="AB_hydrolase_sf"/>
</dbReference>
<feature type="domain" description="AB hydrolase-1" evidence="4">
    <location>
        <begin position="93"/>
        <end position="343"/>
    </location>
</feature>
<protein>
    <submittedName>
        <fullName evidence="5">Proline iminopeptidase</fullName>
        <ecNumber evidence="5">3.4.11.5</ecNumber>
    </submittedName>
</protein>
<dbReference type="OrthoDB" id="9775557at2"/>
<dbReference type="AlphaFoldDB" id="A0A517YR80"/>
<gene>
    <name evidence="5" type="primary">pip</name>
    <name evidence="5" type="ORF">KS4_07660</name>
</gene>
<keyword evidence="5" id="KW-0031">Aminopeptidase</keyword>
<dbReference type="Proteomes" id="UP000317369">
    <property type="component" value="Chromosome"/>
</dbReference>
<dbReference type="InterPro" id="IPR002410">
    <property type="entry name" value="Peptidase_S33"/>
</dbReference>
<dbReference type="PRINTS" id="PR00793">
    <property type="entry name" value="PROAMNOPTASE"/>
</dbReference>
<evidence type="ECO:0000256" key="1">
    <source>
        <dbReference type="ARBA" id="ARBA00010088"/>
    </source>
</evidence>
<feature type="transmembrane region" description="Helical" evidence="3">
    <location>
        <begin position="21"/>
        <end position="42"/>
    </location>
</feature>
<dbReference type="InterPro" id="IPR000073">
    <property type="entry name" value="AB_hydrolase_1"/>
</dbReference>
<dbReference type="EMBL" id="CP036425">
    <property type="protein sequence ID" value="QDU32732.1"/>
    <property type="molecule type" value="Genomic_DNA"/>
</dbReference>
<dbReference type="Pfam" id="PF00561">
    <property type="entry name" value="Abhydrolase_1"/>
    <property type="match status" value="1"/>
</dbReference>
<reference evidence="5 6" key="1">
    <citation type="submission" date="2019-02" db="EMBL/GenBank/DDBJ databases">
        <title>Deep-cultivation of Planctomycetes and their phenomic and genomic characterization uncovers novel biology.</title>
        <authorList>
            <person name="Wiegand S."/>
            <person name="Jogler M."/>
            <person name="Boedeker C."/>
            <person name="Pinto D."/>
            <person name="Vollmers J."/>
            <person name="Rivas-Marin E."/>
            <person name="Kohn T."/>
            <person name="Peeters S.H."/>
            <person name="Heuer A."/>
            <person name="Rast P."/>
            <person name="Oberbeckmann S."/>
            <person name="Bunk B."/>
            <person name="Jeske O."/>
            <person name="Meyerdierks A."/>
            <person name="Storesund J.E."/>
            <person name="Kallscheuer N."/>
            <person name="Luecker S."/>
            <person name="Lage O.M."/>
            <person name="Pohl T."/>
            <person name="Merkel B.J."/>
            <person name="Hornburger P."/>
            <person name="Mueller R.-W."/>
            <person name="Bruemmer F."/>
            <person name="Labrenz M."/>
            <person name="Spormann A.M."/>
            <person name="Op den Camp H."/>
            <person name="Overmann J."/>
            <person name="Amann R."/>
            <person name="Jetten M.S.M."/>
            <person name="Mascher T."/>
            <person name="Medema M.H."/>
            <person name="Devos D.P."/>
            <person name="Kaster A.-K."/>
            <person name="Ovreas L."/>
            <person name="Rohde M."/>
            <person name="Galperin M.Y."/>
            <person name="Jogler C."/>
        </authorList>
    </citation>
    <scope>NUCLEOTIDE SEQUENCE [LARGE SCALE GENOMIC DNA]</scope>
    <source>
        <strain evidence="5 6">KS4</strain>
    </source>
</reference>
<dbReference type="KEGG" id="pcor:KS4_07660"/>